<evidence type="ECO:0000313" key="1">
    <source>
        <dbReference type="EMBL" id="TQD85818.1"/>
    </source>
</evidence>
<evidence type="ECO:0000313" key="2">
    <source>
        <dbReference type="Proteomes" id="UP000315295"/>
    </source>
</evidence>
<name>A0A540LH73_MALBA</name>
<dbReference type="PANTHER" id="PTHR23135:SF4">
    <property type="entry name" value="UDP-N-ACETYLMURAMOYL-L-ALANYL-D-GLUTAMATE--2,6-DIAMINOPIMELATE LIGASE MURE HOMOLOG, CHLOROPLASTIC"/>
    <property type="match status" value="1"/>
</dbReference>
<dbReference type="EMBL" id="VIEB01000586">
    <property type="protein sequence ID" value="TQD85818.1"/>
    <property type="molecule type" value="Genomic_DNA"/>
</dbReference>
<organism evidence="1 2">
    <name type="scientific">Malus baccata</name>
    <name type="common">Siberian crab apple</name>
    <name type="synonym">Pyrus baccata</name>
    <dbReference type="NCBI Taxonomy" id="106549"/>
    <lineage>
        <taxon>Eukaryota</taxon>
        <taxon>Viridiplantae</taxon>
        <taxon>Streptophyta</taxon>
        <taxon>Embryophyta</taxon>
        <taxon>Tracheophyta</taxon>
        <taxon>Spermatophyta</taxon>
        <taxon>Magnoliopsida</taxon>
        <taxon>eudicotyledons</taxon>
        <taxon>Gunneridae</taxon>
        <taxon>Pentapetalae</taxon>
        <taxon>rosids</taxon>
        <taxon>fabids</taxon>
        <taxon>Rosales</taxon>
        <taxon>Rosaceae</taxon>
        <taxon>Amygdaloideae</taxon>
        <taxon>Maleae</taxon>
        <taxon>Malus</taxon>
    </lineage>
</organism>
<accession>A0A540LH73</accession>
<comment type="caution">
    <text evidence="1">The sequence shown here is derived from an EMBL/GenBank/DDBJ whole genome shotgun (WGS) entry which is preliminary data.</text>
</comment>
<dbReference type="PANTHER" id="PTHR23135">
    <property type="entry name" value="MUR LIGASE FAMILY MEMBER"/>
    <property type="match status" value="1"/>
</dbReference>
<keyword evidence="2" id="KW-1185">Reference proteome</keyword>
<proteinExistence type="predicted"/>
<dbReference type="AlphaFoldDB" id="A0A540LH73"/>
<sequence length="115" mass="12829">MVDSGQHRKVVKIDDPNATFFIAQVGAPLEDIVKGIEEVDAVPGRRDRCVSRTAVVLDGMLDGVGWTMQDYLKHRKNDYYPPLANGHRLFLHDIRRVAVCCVVAMGEEGDMVVSF</sequence>
<dbReference type="Proteomes" id="UP000315295">
    <property type="component" value="Unassembled WGS sequence"/>
</dbReference>
<dbReference type="STRING" id="106549.A0A540LH73"/>
<protein>
    <submittedName>
        <fullName evidence="1">Uncharacterized protein</fullName>
    </submittedName>
</protein>
<reference evidence="1 2" key="1">
    <citation type="journal article" date="2019" name="G3 (Bethesda)">
        <title>Sequencing of a Wild Apple (Malus baccata) Genome Unravels the Differences Between Cultivated and Wild Apple Species Regarding Disease Resistance and Cold Tolerance.</title>
        <authorList>
            <person name="Chen X."/>
        </authorList>
    </citation>
    <scope>NUCLEOTIDE SEQUENCE [LARGE SCALE GENOMIC DNA]</scope>
    <source>
        <strain evidence="2">cv. Shandingzi</strain>
        <tissue evidence="1">Leaves</tissue>
    </source>
</reference>
<gene>
    <name evidence="1" type="ORF">C1H46_028634</name>
</gene>